<dbReference type="Pfam" id="PF00128">
    <property type="entry name" value="Alpha-amylase"/>
    <property type="match status" value="1"/>
</dbReference>
<accession>A0A9J5XF90</accession>
<dbReference type="Pfam" id="PF02922">
    <property type="entry name" value="CBM_48"/>
    <property type="match status" value="1"/>
</dbReference>
<dbReference type="InterPro" id="IPR048650">
    <property type="entry name" value="ISOA1-3-like_C"/>
</dbReference>
<evidence type="ECO:0000256" key="5">
    <source>
        <dbReference type="ARBA" id="ARBA00022946"/>
    </source>
</evidence>
<dbReference type="SUPFAM" id="SSF51011">
    <property type="entry name" value="Glycosyl hydrolase domain"/>
    <property type="match status" value="1"/>
</dbReference>
<dbReference type="InterPro" id="IPR013780">
    <property type="entry name" value="Glyco_hydro_b"/>
</dbReference>
<dbReference type="Gene3D" id="2.60.40.10">
    <property type="entry name" value="Immunoglobulins"/>
    <property type="match status" value="1"/>
</dbReference>
<protein>
    <recommendedName>
        <fullName evidence="6">Glycosyl hydrolase family 13 catalytic domain-containing protein</fullName>
    </recommendedName>
</protein>
<dbReference type="Pfam" id="PF21156">
    <property type="entry name" value="ISOA1-3_C"/>
    <property type="match status" value="1"/>
</dbReference>
<dbReference type="InterPro" id="IPR013783">
    <property type="entry name" value="Ig-like_fold"/>
</dbReference>
<dbReference type="InterPro" id="IPR044096">
    <property type="entry name" value="AmyAc_plant_ISA2"/>
</dbReference>
<evidence type="ECO:0000313" key="8">
    <source>
        <dbReference type="Proteomes" id="UP000824120"/>
    </source>
</evidence>
<comment type="caution">
    <text evidence="7">The sequence shown here is derived from an EMBL/GenBank/DDBJ whole genome shotgun (WGS) entry which is preliminary data.</text>
</comment>
<dbReference type="Gene3D" id="3.20.20.80">
    <property type="entry name" value="Glycosidases"/>
    <property type="match status" value="1"/>
</dbReference>
<dbReference type="GO" id="GO:0009507">
    <property type="term" value="C:chloroplast"/>
    <property type="evidence" value="ECO:0007669"/>
    <property type="project" value="UniProtKB-SubCell"/>
</dbReference>
<reference evidence="7 8" key="1">
    <citation type="submission" date="2020-09" db="EMBL/GenBank/DDBJ databases">
        <title>De no assembly of potato wild relative species, Solanum commersonii.</title>
        <authorList>
            <person name="Cho K."/>
        </authorList>
    </citation>
    <scope>NUCLEOTIDE SEQUENCE [LARGE SCALE GENOMIC DNA]</scope>
    <source>
        <strain evidence="7">LZ3.2</strain>
        <tissue evidence="7">Leaf</tissue>
    </source>
</reference>
<dbReference type="SUPFAM" id="SSF51445">
    <property type="entry name" value="(Trans)glycosidases"/>
    <property type="match status" value="1"/>
</dbReference>
<dbReference type="CDD" id="cd11346">
    <property type="entry name" value="AmyAc_plant_IsoA"/>
    <property type="match status" value="1"/>
</dbReference>
<evidence type="ECO:0000256" key="1">
    <source>
        <dbReference type="ARBA" id="ARBA00004229"/>
    </source>
</evidence>
<comment type="similarity">
    <text evidence="2">Belongs to the glycosyl hydrolase 13 family.</text>
</comment>
<dbReference type="InterPro" id="IPR006047">
    <property type="entry name" value="GH13_cat_dom"/>
</dbReference>
<comment type="subcellular location">
    <subcellularLocation>
        <location evidence="1">Plastid</location>
        <location evidence="1">Chloroplast</location>
    </subcellularLocation>
</comment>
<evidence type="ECO:0000259" key="6">
    <source>
        <dbReference type="SMART" id="SM00642"/>
    </source>
</evidence>
<evidence type="ECO:0000256" key="2">
    <source>
        <dbReference type="ARBA" id="ARBA00008061"/>
    </source>
</evidence>
<keyword evidence="5" id="KW-0809">Transit peptide</keyword>
<dbReference type="AlphaFoldDB" id="A0A9J5XF90"/>
<sequence>MATSPIQLAVHLRLWSYGSTESTKLVPASSGNRGKIICSLRKLELEDVNFSGIGRNNDQEAPRRAHRRKALSASRISLVPSAKRVPTYLFRTDIGGQVKVLVEKTNGKYKVLVEVLPLELSDAHSELDMVWGLFRSDASCFMPLDLNRRGADGKSSTVETPFVQGPSGKVTVELDFEESLAPFYISFYMKSQLVTDMKNAEIRSHRNTNFVVPVGLSSGHPAPLGISFQPDGSVNFALFSRSAKGVVLCLYDDISVEKPSLEIDLDPYINRSGNIWHAALDCSLPFKTYGYRCKAATSGKGELVLLDPYAKVIRRVIPRQGGSEIRPKYLGELCLEPGYDWSGDVPPSLPMEKLIIYRLNVTQFTKDKSSKLPDDLAGTFSGISKKWRHFKNLGVNAMLLEPIFPFDEQKGPYFPWHFFSPGNMYGPSGDPLSVIKSMKDMVKKLHANGIEVFLEVVFTHTAEDAPLMNVDNFSYCIKGGQDLNIQNALNCNYPIVQQMILDCLCHWVIEFHIDDFVFVNSSSLLRGFNGEILSRPPLVEAIAFDPILSKVKMIADNWNPLTNDSKENLFPHWRRWAEINMRFCDDIRDFLRGEGLLSNLATRLCGSGDIFAGGRGPAFSFNYIARNSGLTLVDLVSFSSNEVASELSWNCGQEGATTNNIVLERRLKQVRNFLFILFISLGVPVLNMGDECGQSSGGSPAYDARKSLGWSTLKTGFGTQIAQFISFLSNLRMRRSDLLQKRTFLKEENIQWHGSDQSPPKWDGPSSKFLAMTLKADAEVSQTLVSDIVGDLFVAFNGAGDSEIVILPPPPTDMVWHRLVDTALPFPGFFDEKGTPVEDELVAYEMKSHSCLLFEAQRLAEIDSSKRKKQIRLSSKRQ</sequence>
<dbReference type="OrthoDB" id="204980at2759"/>
<proteinExistence type="inferred from homology"/>
<dbReference type="InterPro" id="IPR044505">
    <property type="entry name" value="GlgX_Isoamylase_N_E_set"/>
</dbReference>
<dbReference type="SUPFAM" id="SSF81296">
    <property type="entry name" value="E set domains"/>
    <property type="match status" value="1"/>
</dbReference>
<dbReference type="CDD" id="cd02856">
    <property type="entry name" value="E_set_GDE_Isoamylase_N"/>
    <property type="match status" value="1"/>
</dbReference>
<dbReference type="EMBL" id="JACXVP010000009">
    <property type="protein sequence ID" value="KAG5587043.1"/>
    <property type="molecule type" value="Genomic_DNA"/>
</dbReference>
<dbReference type="Gene3D" id="2.60.40.1180">
    <property type="entry name" value="Golgi alpha-mannosidase II"/>
    <property type="match status" value="1"/>
</dbReference>
<feature type="domain" description="Glycosyl hydrolase family 13 catalytic" evidence="6">
    <location>
        <begin position="359"/>
        <end position="732"/>
    </location>
</feature>
<organism evidence="7 8">
    <name type="scientific">Solanum commersonii</name>
    <name type="common">Commerson's wild potato</name>
    <name type="synonym">Commerson's nightshade</name>
    <dbReference type="NCBI Taxonomy" id="4109"/>
    <lineage>
        <taxon>Eukaryota</taxon>
        <taxon>Viridiplantae</taxon>
        <taxon>Streptophyta</taxon>
        <taxon>Embryophyta</taxon>
        <taxon>Tracheophyta</taxon>
        <taxon>Spermatophyta</taxon>
        <taxon>Magnoliopsida</taxon>
        <taxon>eudicotyledons</taxon>
        <taxon>Gunneridae</taxon>
        <taxon>Pentapetalae</taxon>
        <taxon>asterids</taxon>
        <taxon>lamiids</taxon>
        <taxon>Solanales</taxon>
        <taxon>Solanaceae</taxon>
        <taxon>Solanoideae</taxon>
        <taxon>Solaneae</taxon>
        <taxon>Solanum</taxon>
    </lineage>
</organism>
<dbReference type="Proteomes" id="UP000824120">
    <property type="component" value="Chromosome 9"/>
</dbReference>
<evidence type="ECO:0000256" key="4">
    <source>
        <dbReference type="ARBA" id="ARBA00022640"/>
    </source>
</evidence>
<keyword evidence="8" id="KW-1185">Reference proteome</keyword>
<keyword evidence="3" id="KW-0150">Chloroplast</keyword>
<name>A0A9J5XF90_SOLCO</name>
<dbReference type="InterPro" id="IPR004193">
    <property type="entry name" value="Glyco_hydro_13_N"/>
</dbReference>
<dbReference type="PANTHER" id="PTHR43002">
    <property type="entry name" value="GLYCOGEN DEBRANCHING ENZYME"/>
    <property type="match status" value="1"/>
</dbReference>
<dbReference type="InterPro" id="IPR014756">
    <property type="entry name" value="Ig_E-set"/>
</dbReference>
<dbReference type="GO" id="GO:0019156">
    <property type="term" value="F:isoamylase activity"/>
    <property type="evidence" value="ECO:0007669"/>
    <property type="project" value="InterPro"/>
</dbReference>
<dbReference type="InterPro" id="IPR017853">
    <property type="entry name" value="GH"/>
</dbReference>
<gene>
    <name evidence="7" type="ORF">H5410_047477</name>
</gene>
<evidence type="ECO:0000256" key="3">
    <source>
        <dbReference type="ARBA" id="ARBA00022528"/>
    </source>
</evidence>
<dbReference type="GO" id="GO:0019252">
    <property type="term" value="P:starch biosynthetic process"/>
    <property type="evidence" value="ECO:0007669"/>
    <property type="project" value="InterPro"/>
</dbReference>
<keyword evidence="4" id="KW-0934">Plastid</keyword>
<evidence type="ECO:0000313" key="7">
    <source>
        <dbReference type="EMBL" id="KAG5587043.1"/>
    </source>
</evidence>
<dbReference type="SMART" id="SM00642">
    <property type="entry name" value="Aamy"/>
    <property type="match status" value="1"/>
</dbReference>